<comment type="caution">
    <text evidence="1">The sequence shown here is derived from an EMBL/GenBank/DDBJ whole genome shotgun (WGS) entry which is preliminary data.</text>
</comment>
<dbReference type="InParanoid" id="A0A286UD26"/>
<reference evidence="1 2" key="1">
    <citation type="journal article" date="2017" name="Mol. Ecol.">
        <title>Comparative and population genomic landscape of Phellinus noxius: A hypervariable fungus causing root rot in trees.</title>
        <authorList>
            <person name="Chung C.L."/>
            <person name="Lee T.J."/>
            <person name="Akiba M."/>
            <person name="Lee H.H."/>
            <person name="Kuo T.H."/>
            <person name="Liu D."/>
            <person name="Ke H.M."/>
            <person name="Yokoi T."/>
            <person name="Roa M.B."/>
            <person name="Lu M.J."/>
            <person name="Chang Y.Y."/>
            <person name="Ann P.J."/>
            <person name="Tsai J.N."/>
            <person name="Chen C.Y."/>
            <person name="Tzean S.S."/>
            <person name="Ota Y."/>
            <person name="Hattori T."/>
            <person name="Sahashi N."/>
            <person name="Liou R.F."/>
            <person name="Kikuchi T."/>
            <person name="Tsai I.J."/>
        </authorList>
    </citation>
    <scope>NUCLEOTIDE SEQUENCE [LARGE SCALE GENOMIC DNA]</scope>
    <source>
        <strain evidence="1 2">FFPRI411160</strain>
    </source>
</reference>
<dbReference type="AlphaFoldDB" id="A0A286UD26"/>
<accession>A0A286UD26</accession>
<dbReference type="OrthoDB" id="3230276at2759"/>
<proteinExistence type="predicted"/>
<name>A0A286UD26_9AGAM</name>
<gene>
    <name evidence="1" type="ORF">PNOK_0758600</name>
</gene>
<evidence type="ECO:0000313" key="1">
    <source>
        <dbReference type="EMBL" id="PAV17521.1"/>
    </source>
</evidence>
<keyword evidence="2" id="KW-1185">Reference proteome</keyword>
<organism evidence="1 2">
    <name type="scientific">Pyrrhoderma noxium</name>
    <dbReference type="NCBI Taxonomy" id="2282107"/>
    <lineage>
        <taxon>Eukaryota</taxon>
        <taxon>Fungi</taxon>
        <taxon>Dikarya</taxon>
        <taxon>Basidiomycota</taxon>
        <taxon>Agaricomycotina</taxon>
        <taxon>Agaricomycetes</taxon>
        <taxon>Hymenochaetales</taxon>
        <taxon>Hymenochaetaceae</taxon>
        <taxon>Pyrrhoderma</taxon>
    </lineage>
</organism>
<dbReference type="EMBL" id="NBII01000007">
    <property type="protein sequence ID" value="PAV17521.1"/>
    <property type="molecule type" value="Genomic_DNA"/>
</dbReference>
<dbReference type="Proteomes" id="UP000217199">
    <property type="component" value="Unassembled WGS sequence"/>
</dbReference>
<evidence type="ECO:0000313" key="2">
    <source>
        <dbReference type="Proteomes" id="UP000217199"/>
    </source>
</evidence>
<protein>
    <submittedName>
        <fullName evidence="1">Uncharacterized protein</fullName>
    </submittedName>
</protein>
<sequence length="227" mass="26295">MTARPHLFSISGDSALRSARSNEKSRVLASPTVSSPVNPMKAKIPAEDLFEFAKIPLGDFEHCLAFIEAHKGMDFRASADDLLWQTYKAFERLIKRDFEDKFHPVVQDFANQCVQQYALLDYGADCGYENTTKYLHELVLTSDWYRQDYLTRMMALPPPSRLEFVQRPVQGHMEPLRLFCILFDHLYEKIEAEARHRLEKTFFDKIQSRVMSRINAQGPDMDIGRAL</sequence>